<feature type="compositionally biased region" description="Gly residues" evidence="1">
    <location>
        <begin position="87"/>
        <end position="99"/>
    </location>
</feature>
<evidence type="ECO:0000313" key="4">
    <source>
        <dbReference type="Proteomes" id="UP000479000"/>
    </source>
</evidence>
<feature type="compositionally biased region" description="Basic and acidic residues" evidence="1">
    <location>
        <begin position="1"/>
        <end position="11"/>
    </location>
</feature>
<dbReference type="Proteomes" id="UP000479000">
    <property type="component" value="Unassembled WGS sequence"/>
</dbReference>
<reference evidence="3 4" key="1">
    <citation type="submission" date="2020-02" db="EMBL/GenBank/DDBJ databases">
        <authorList>
            <person name="Ferguson B K."/>
        </authorList>
    </citation>
    <scope>NUCLEOTIDE SEQUENCE [LARGE SCALE GENOMIC DNA]</scope>
</reference>
<evidence type="ECO:0000259" key="2">
    <source>
        <dbReference type="Pfam" id="PF00270"/>
    </source>
</evidence>
<dbReference type="SUPFAM" id="SSF52540">
    <property type="entry name" value="P-loop containing nucleoside triphosphate hydrolases"/>
    <property type="match status" value="1"/>
</dbReference>
<evidence type="ECO:0000313" key="3">
    <source>
        <dbReference type="EMBL" id="CAB0001541.1"/>
    </source>
</evidence>
<dbReference type="AlphaFoldDB" id="A0A6H5GHM3"/>
<feature type="compositionally biased region" description="Basic residues" evidence="1">
    <location>
        <begin position="15"/>
        <end position="27"/>
    </location>
</feature>
<organism evidence="3 4">
    <name type="scientific">Nesidiocoris tenuis</name>
    <dbReference type="NCBI Taxonomy" id="355587"/>
    <lineage>
        <taxon>Eukaryota</taxon>
        <taxon>Metazoa</taxon>
        <taxon>Ecdysozoa</taxon>
        <taxon>Arthropoda</taxon>
        <taxon>Hexapoda</taxon>
        <taxon>Insecta</taxon>
        <taxon>Pterygota</taxon>
        <taxon>Neoptera</taxon>
        <taxon>Paraneoptera</taxon>
        <taxon>Hemiptera</taxon>
        <taxon>Heteroptera</taxon>
        <taxon>Panheteroptera</taxon>
        <taxon>Cimicomorpha</taxon>
        <taxon>Miridae</taxon>
        <taxon>Dicyphina</taxon>
        <taxon>Nesidiocoris</taxon>
    </lineage>
</organism>
<dbReference type="Pfam" id="PF00270">
    <property type="entry name" value="DEAD"/>
    <property type="match status" value="1"/>
</dbReference>
<feature type="domain" description="DEAD/DEAH-box helicase" evidence="2">
    <location>
        <begin position="132"/>
        <end position="181"/>
    </location>
</feature>
<dbReference type="OrthoDB" id="196131at2759"/>
<dbReference type="GO" id="GO:0005524">
    <property type="term" value="F:ATP binding"/>
    <property type="evidence" value="ECO:0007669"/>
    <property type="project" value="InterPro"/>
</dbReference>
<feature type="region of interest" description="Disordered" evidence="1">
    <location>
        <begin position="1"/>
        <end position="27"/>
    </location>
</feature>
<evidence type="ECO:0000256" key="1">
    <source>
        <dbReference type="SAM" id="MobiDB-lite"/>
    </source>
</evidence>
<name>A0A6H5GHM3_9HEMI</name>
<gene>
    <name evidence="3" type="ORF">NTEN_LOCUS7328</name>
</gene>
<protein>
    <recommendedName>
        <fullName evidence="2">DEAD/DEAH-box helicase domain-containing protein</fullName>
    </recommendedName>
</protein>
<sequence length="185" mass="20526">MRKREEDREANRGIGRQRRKRTKRRRRSWTVMTRLIRPKLISPILDRLEPVLQLIFFDLSLGCMQFLSQEVQEEVRKVNKNEEGEKGNSGGGGAGSGGGGGGVVIMTGVAKKNIDLKNKGELIEQNQDGLEIGKETRKFTKSLNLRVVCVYGGTGISEQIAELKRGAEIIVCTPGRMIDMLAANS</sequence>
<feature type="non-terminal residue" evidence="3">
    <location>
        <position position="185"/>
    </location>
</feature>
<accession>A0A6H5GHM3</accession>
<keyword evidence="4" id="KW-1185">Reference proteome</keyword>
<dbReference type="InterPro" id="IPR027417">
    <property type="entry name" value="P-loop_NTPase"/>
</dbReference>
<dbReference type="GO" id="GO:0003676">
    <property type="term" value="F:nucleic acid binding"/>
    <property type="evidence" value="ECO:0007669"/>
    <property type="project" value="InterPro"/>
</dbReference>
<dbReference type="PANTHER" id="PTHR47958">
    <property type="entry name" value="ATP-DEPENDENT RNA HELICASE DBP3"/>
    <property type="match status" value="1"/>
</dbReference>
<dbReference type="Gene3D" id="3.40.50.300">
    <property type="entry name" value="P-loop containing nucleotide triphosphate hydrolases"/>
    <property type="match status" value="1"/>
</dbReference>
<proteinExistence type="predicted"/>
<dbReference type="InterPro" id="IPR011545">
    <property type="entry name" value="DEAD/DEAH_box_helicase_dom"/>
</dbReference>
<feature type="region of interest" description="Disordered" evidence="1">
    <location>
        <begin position="80"/>
        <end position="99"/>
    </location>
</feature>
<dbReference type="EMBL" id="CADCXU010011081">
    <property type="protein sequence ID" value="CAB0001541.1"/>
    <property type="molecule type" value="Genomic_DNA"/>
</dbReference>
<dbReference type="GO" id="GO:0010468">
    <property type="term" value="P:regulation of gene expression"/>
    <property type="evidence" value="ECO:0007669"/>
    <property type="project" value="UniProtKB-ARBA"/>
</dbReference>